<protein>
    <submittedName>
        <fullName evidence="2">Uncharacterized protein</fullName>
    </submittedName>
</protein>
<sequence length="149" mass="16733">MTKSLEQTRHELEQTPQPPLDEASLERVYEETRNCNIGFITAYRSDYSAKENLSRSRELQSDIRSSGFGFRYIEGHIVENHGTPDARKVVERAYMVIGGQGDDSGNLLGFLKKYGAKCDQDCVIYKSHDEATVDLVGTPSQMLRNASPV</sequence>
<name>A0A9N8N722_9BURK</name>
<evidence type="ECO:0000313" key="2">
    <source>
        <dbReference type="EMBL" id="CAE6959576.1"/>
    </source>
</evidence>
<dbReference type="Pfam" id="PF23780">
    <property type="entry name" value="S-AdoMet_lyase"/>
    <property type="match status" value="1"/>
</dbReference>
<feature type="region of interest" description="Disordered" evidence="1">
    <location>
        <begin position="1"/>
        <end position="22"/>
    </location>
</feature>
<gene>
    <name evidence="2" type="ORF">R70211_06841</name>
</gene>
<reference evidence="2" key="1">
    <citation type="submission" date="2021-02" db="EMBL/GenBank/DDBJ databases">
        <authorList>
            <person name="Vanwijnsberghe S."/>
        </authorList>
    </citation>
    <scope>NUCLEOTIDE SEQUENCE</scope>
    <source>
        <strain evidence="2">R-70211</strain>
    </source>
</reference>
<feature type="compositionally biased region" description="Basic and acidic residues" evidence="1">
    <location>
        <begin position="1"/>
        <end position="13"/>
    </location>
</feature>
<dbReference type="EMBL" id="CAJNAS010000030">
    <property type="protein sequence ID" value="CAE6959576.1"/>
    <property type="molecule type" value="Genomic_DNA"/>
</dbReference>
<evidence type="ECO:0000256" key="1">
    <source>
        <dbReference type="SAM" id="MobiDB-lite"/>
    </source>
</evidence>
<dbReference type="AlphaFoldDB" id="A0A9N8N722"/>
<dbReference type="RefSeq" id="WP_201139478.1">
    <property type="nucleotide sequence ID" value="NZ_CAJNAS010000030.1"/>
</dbReference>
<proteinExistence type="predicted"/>
<comment type="caution">
    <text evidence="2">The sequence shown here is derived from an EMBL/GenBank/DDBJ whole genome shotgun (WGS) entry which is preliminary data.</text>
</comment>
<dbReference type="InterPro" id="IPR057548">
    <property type="entry name" value="S-AdoMet_lyase-like"/>
</dbReference>
<keyword evidence="3" id="KW-1185">Reference proteome</keyword>
<accession>A0A9N8N722</accession>
<dbReference type="Proteomes" id="UP000675121">
    <property type="component" value="Unassembled WGS sequence"/>
</dbReference>
<evidence type="ECO:0000313" key="3">
    <source>
        <dbReference type="Proteomes" id="UP000675121"/>
    </source>
</evidence>
<organism evidence="2 3">
    <name type="scientific">Paraburkholderia domus</name>
    <dbReference type="NCBI Taxonomy" id="2793075"/>
    <lineage>
        <taxon>Bacteria</taxon>
        <taxon>Pseudomonadati</taxon>
        <taxon>Pseudomonadota</taxon>
        <taxon>Betaproteobacteria</taxon>
        <taxon>Burkholderiales</taxon>
        <taxon>Burkholderiaceae</taxon>
        <taxon>Paraburkholderia</taxon>
    </lineage>
</organism>